<evidence type="ECO:0000256" key="1">
    <source>
        <dbReference type="SAM" id="SignalP"/>
    </source>
</evidence>
<dbReference type="OrthoDB" id="10289770at2759"/>
<gene>
    <name evidence="2" type="ORF">PGT21_020236</name>
</gene>
<proteinExistence type="predicted"/>
<dbReference type="AlphaFoldDB" id="A0A5B0QX14"/>
<organism evidence="2 3">
    <name type="scientific">Puccinia graminis f. sp. tritici</name>
    <dbReference type="NCBI Taxonomy" id="56615"/>
    <lineage>
        <taxon>Eukaryota</taxon>
        <taxon>Fungi</taxon>
        <taxon>Dikarya</taxon>
        <taxon>Basidiomycota</taxon>
        <taxon>Pucciniomycotina</taxon>
        <taxon>Pucciniomycetes</taxon>
        <taxon>Pucciniales</taxon>
        <taxon>Pucciniaceae</taxon>
        <taxon>Puccinia</taxon>
    </lineage>
</organism>
<dbReference type="EMBL" id="VSWC01000002">
    <property type="protein sequence ID" value="KAA1117700.1"/>
    <property type="molecule type" value="Genomic_DNA"/>
</dbReference>
<accession>A0A5B0QX14</accession>
<keyword evidence="1" id="KW-0732">Signal</keyword>
<evidence type="ECO:0008006" key="4">
    <source>
        <dbReference type="Google" id="ProtNLM"/>
    </source>
</evidence>
<reference evidence="2 3" key="1">
    <citation type="submission" date="2019-05" db="EMBL/GenBank/DDBJ databases">
        <title>Emergence of the Ug99 lineage of the wheat stem rust pathogen through somatic hybridization.</title>
        <authorList>
            <person name="Li F."/>
            <person name="Upadhyaya N.M."/>
            <person name="Sperschneider J."/>
            <person name="Matny O."/>
            <person name="Nguyen-Phuc H."/>
            <person name="Mago R."/>
            <person name="Raley C."/>
            <person name="Miller M.E."/>
            <person name="Silverstein K.A.T."/>
            <person name="Henningsen E."/>
            <person name="Hirsch C.D."/>
            <person name="Visser B."/>
            <person name="Pretorius Z.A."/>
            <person name="Steffenson B.J."/>
            <person name="Schwessinger B."/>
            <person name="Dodds P.N."/>
            <person name="Figueroa M."/>
        </authorList>
    </citation>
    <scope>NUCLEOTIDE SEQUENCE [LARGE SCALE GENOMIC DNA]</scope>
    <source>
        <strain evidence="2">21-0</strain>
    </source>
</reference>
<comment type="caution">
    <text evidence="2">The sequence shown here is derived from an EMBL/GenBank/DDBJ whole genome shotgun (WGS) entry which is preliminary data.</text>
</comment>
<keyword evidence="3" id="KW-1185">Reference proteome</keyword>
<feature type="signal peptide" evidence="1">
    <location>
        <begin position="1"/>
        <end position="24"/>
    </location>
</feature>
<name>A0A5B0QX14_PUCGR</name>
<sequence>MILSLLNIVCLEIAFTLLLCSVAAHPKAVDLRYCYMCWDAAGQPEEHPPNSYLKFVSRYRSVACSLMSKLTCTLPIDVESYQCEGCGRFAFVGLKTCPQDHHQARATYYERAPSVDPARLPIPPAASVP</sequence>
<protein>
    <recommendedName>
        <fullName evidence="4">Secreted protein</fullName>
    </recommendedName>
</protein>
<evidence type="ECO:0000313" key="2">
    <source>
        <dbReference type="EMBL" id="KAA1117700.1"/>
    </source>
</evidence>
<feature type="chain" id="PRO_5022738934" description="Secreted protein" evidence="1">
    <location>
        <begin position="25"/>
        <end position="129"/>
    </location>
</feature>
<evidence type="ECO:0000313" key="3">
    <source>
        <dbReference type="Proteomes" id="UP000324748"/>
    </source>
</evidence>
<dbReference type="Proteomes" id="UP000324748">
    <property type="component" value="Unassembled WGS sequence"/>
</dbReference>